<feature type="transmembrane region" description="Helical" evidence="1">
    <location>
        <begin position="361"/>
        <end position="382"/>
    </location>
</feature>
<dbReference type="AlphaFoldDB" id="A0A4Z0BHA2"/>
<feature type="transmembrane region" description="Helical" evidence="1">
    <location>
        <begin position="7"/>
        <end position="27"/>
    </location>
</feature>
<accession>A0A4Z0BHA2</accession>
<dbReference type="Proteomes" id="UP000297839">
    <property type="component" value="Unassembled WGS sequence"/>
</dbReference>
<dbReference type="OrthoDB" id="9152942at2"/>
<keyword evidence="1" id="KW-1133">Transmembrane helix</keyword>
<gene>
    <name evidence="2" type="ORF">EZ216_16330</name>
</gene>
<sequence>MADKKLLVLGYVLLGLILALWPVFVVAPRGPGRPTKTGIAIQGPALGLAALVLAAAAPLIANCVAVVIAVSTMLASRNPRRESSTLALAMAVGILAVGVVPWWIRYDRALAIEAGEFVGVLALGAASYVLLGLSRPLGKVGSGLVTAAFLVLAIMLSFSTGILQQPNAIRDAWHHWGAYIGPTETIMAGATIFRDVPVQYGPGPTWMLAAVCDANCWSGMYWLAAIGAFAQAVCVFALAWAVGPRTLGGRIFTAAACTATCFFWNAFPPELSTPVATPSTNGLRFLPATLLAVYLVHAGRHGFTRRVQAGAFALWALAFLWAPESAFYASFVWWPFYVFLHRKDVSPLLRIRQVLLQGSTLVAAALALLLLVTSGFALWHGVAPRLFDVVAYALYPPGILPVNWGGTIGYFLTCIGIGTWSLVQQWRAGGDTPAFRRGLVVHLLCYASASYFLGRSHDNNLLNVLPLALPVLMHALATVQGAAWRVAALAAAALIAWLPAFNWTSWRTSLQEGSLLTSNPAGVRQRMAFREAAPPLAILGKYSPEPVTVIDPYFNIVPAGPDRVWNAMHSPANFSYVPSEYRQRYLQDVARVLGRSGWLLVDKKMDERWIADFQSAYATTEIMEFEHYRAFHLVPRN</sequence>
<keyword evidence="1" id="KW-0812">Transmembrane</keyword>
<name>A0A4Z0BHA2_9BURK</name>
<reference evidence="2 3" key="1">
    <citation type="submission" date="2019-03" db="EMBL/GenBank/DDBJ databases">
        <title>Ramlibacter sp. 18x22-1, whole genome shotgun sequence.</title>
        <authorList>
            <person name="Zhang X."/>
            <person name="Feng G."/>
            <person name="Zhu H."/>
        </authorList>
    </citation>
    <scope>NUCLEOTIDE SEQUENCE [LARGE SCALE GENOMIC DNA]</scope>
    <source>
        <strain evidence="2 3">18x22-1</strain>
    </source>
</reference>
<feature type="transmembrane region" description="Helical" evidence="1">
    <location>
        <begin position="486"/>
        <end position="506"/>
    </location>
</feature>
<proteinExistence type="predicted"/>
<comment type="caution">
    <text evidence="2">The sequence shown here is derived from an EMBL/GenBank/DDBJ whole genome shotgun (WGS) entry which is preliminary data.</text>
</comment>
<dbReference type="RefSeq" id="WP_135250858.1">
    <property type="nucleotide sequence ID" value="NZ_SMLK01000006.1"/>
</dbReference>
<evidence type="ECO:0008006" key="4">
    <source>
        <dbReference type="Google" id="ProtNLM"/>
    </source>
</evidence>
<feature type="transmembrane region" description="Helical" evidence="1">
    <location>
        <begin position="435"/>
        <end position="454"/>
    </location>
</feature>
<feature type="transmembrane region" description="Helical" evidence="1">
    <location>
        <begin position="143"/>
        <end position="163"/>
    </location>
</feature>
<feature type="transmembrane region" description="Helical" evidence="1">
    <location>
        <begin position="47"/>
        <end position="74"/>
    </location>
</feature>
<feature type="transmembrane region" description="Helical" evidence="1">
    <location>
        <begin position="402"/>
        <end position="423"/>
    </location>
</feature>
<dbReference type="EMBL" id="SMLK01000006">
    <property type="protein sequence ID" value="TFY98170.1"/>
    <property type="molecule type" value="Genomic_DNA"/>
</dbReference>
<feature type="transmembrane region" description="Helical" evidence="1">
    <location>
        <begin position="312"/>
        <end position="340"/>
    </location>
</feature>
<feature type="transmembrane region" description="Helical" evidence="1">
    <location>
        <begin position="460"/>
        <end position="479"/>
    </location>
</feature>
<protein>
    <recommendedName>
        <fullName evidence="4">Glycosyltransferase RgtA/B/C/D-like domain-containing protein</fullName>
    </recommendedName>
</protein>
<feature type="transmembrane region" description="Helical" evidence="1">
    <location>
        <begin position="247"/>
        <end position="267"/>
    </location>
</feature>
<feature type="transmembrane region" description="Helical" evidence="1">
    <location>
        <begin position="110"/>
        <end position="131"/>
    </location>
</feature>
<organism evidence="2 3">
    <name type="scientific">Ramlibacter humi</name>
    <dbReference type="NCBI Taxonomy" id="2530451"/>
    <lineage>
        <taxon>Bacteria</taxon>
        <taxon>Pseudomonadati</taxon>
        <taxon>Pseudomonadota</taxon>
        <taxon>Betaproteobacteria</taxon>
        <taxon>Burkholderiales</taxon>
        <taxon>Comamonadaceae</taxon>
        <taxon>Ramlibacter</taxon>
    </lineage>
</organism>
<feature type="transmembrane region" description="Helical" evidence="1">
    <location>
        <begin position="220"/>
        <end position="240"/>
    </location>
</feature>
<keyword evidence="3" id="KW-1185">Reference proteome</keyword>
<evidence type="ECO:0000313" key="3">
    <source>
        <dbReference type="Proteomes" id="UP000297839"/>
    </source>
</evidence>
<feature type="transmembrane region" description="Helical" evidence="1">
    <location>
        <begin position="86"/>
        <end position="104"/>
    </location>
</feature>
<evidence type="ECO:0000313" key="2">
    <source>
        <dbReference type="EMBL" id="TFY98170.1"/>
    </source>
</evidence>
<keyword evidence="1" id="KW-0472">Membrane</keyword>
<evidence type="ECO:0000256" key="1">
    <source>
        <dbReference type="SAM" id="Phobius"/>
    </source>
</evidence>